<evidence type="ECO:0008006" key="3">
    <source>
        <dbReference type="Google" id="ProtNLM"/>
    </source>
</evidence>
<keyword evidence="2" id="KW-1185">Reference proteome</keyword>
<protein>
    <recommendedName>
        <fullName evidence="3">Lipocalin-like domain-containing protein</fullName>
    </recommendedName>
</protein>
<organism evidence="1 2">
    <name type="scientific">Engelhardtia mirabilis</name>
    <dbReference type="NCBI Taxonomy" id="2528011"/>
    <lineage>
        <taxon>Bacteria</taxon>
        <taxon>Pseudomonadati</taxon>
        <taxon>Planctomycetota</taxon>
        <taxon>Planctomycetia</taxon>
        <taxon>Planctomycetia incertae sedis</taxon>
        <taxon>Engelhardtia</taxon>
    </lineage>
</organism>
<dbReference type="EMBL" id="CP036287">
    <property type="protein sequence ID" value="QDU68726.1"/>
    <property type="molecule type" value="Genomic_DNA"/>
</dbReference>
<gene>
    <name evidence="1" type="ORF">Pla133_38290</name>
</gene>
<name>A0A518BP45_9BACT</name>
<accession>A0A518BP45</accession>
<evidence type="ECO:0000313" key="1">
    <source>
        <dbReference type="EMBL" id="QDU68726.1"/>
    </source>
</evidence>
<sequence>MALAACATPAAEVPSAAGRLDRLSWLVGDWRRLDRPNAAGERWWRDGNQLRAEAWHTGEHGQELDERLTIEARGDELVYIAEVVGKAGSPTEFLLTQQSAGVVAFENRAHLRPWRIEYVSNSALLLARVHFAAAGGQKSKVLEIPFARPDK</sequence>
<dbReference type="Proteomes" id="UP000316921">
    <property type="component" value="Chromosome"/>
</dbReference>
<proteinExistence type="predicted"/>
<evidence type="ECO:0000313" key="2">
    <source>
        <dbReference type="Proteomes" id="UP000316921"/>
    </source>
</evidence>
<reference evidence="1 2" key="1">
    <citation type="submission" date="2019-02" db="EMBL/GenBank/DDBJ databases">
        <title>Deep-cultivation of Planctomycetes and their phenomic and genomic characterization uncovers novel biology.</title>
        <authorList>
            <person name="Wiegand S."/>
            <person name="Jogler M."/>
            <person name="Boedeker C."/>
            <person name="Pinto D."/>
            <person name="Vollmers J."/>
            <person name="Rivas-Marin E."/>
            <person name="Kohn T."/>
            <person name="Peeters S.H."/>
            <person name="Heuer A."/>
            <person name="Rast P."/>
            <person name="Oberbeckmann S."/>
            <person name="Bunk B."/>
            <person name="Jeske O."/>
            <person name="Meyerdierks A."/>
            <person name="Storesund J.E."/>
            <person name="Kallscheuer N."/>
            <person name="Luecker S."/>
            <person name="Lage O.M."/>
            <person name="Pohl T."/>
            <person name="Merkel B.J."/>
            <person name="Hornburger P."/>
            <person name="Mueller R.-W."/>
            <person name="Bruemmer F."/>
            <person name="Labrenz M."/>
            <person name="Spormann A.M."/>
            <person name="Op den Camp H."/>
            <person name="Overmann J."/>
            <person name="Amann R."/>
            <person name="Jetten M.S.M."/>
            <person name="Mascher T."/>
            <person name="Medema M.H."/>
            <person name="Devos D.P."/>
            <person name="Kaster A.-K."/>
            <person name="Ovreas L."/>
            <person name="Rohde M."/>
            <person name="Galperin M.Y."/>
            <person name="Jogler C."/>
        </authorList>
    </citation>
    <scope>NUCLEOTIDE SEQUENCE [LARGE SCALE GENOMIC DNA]</scope>
    <source>
        <strain evidence="1 2">Pla133</strain>
    </source>
</reference>
<dbReference type="KEGG" id="pbap:Pla133_38290"/>
<dbReference type="AlphaFoldDB" id="A0A518BP45"/>